<dbReference type="PANTHER" id="PTHR30160">
    <property type="entry name" value="TETRAACYLDISACCHARIDE 4'-KINASE-RELATED"/>
    <property type="match status" value="1"/>
</dbReference>
<dbReference type="GO" id="GO:0009244">
    <property type="term" value="P:lipopolysaccharide core region biosynthetic process"/>
    <property type="evidence" value="ECO:0007669"/>
    <property type="project" value="TreeGrafter"/>
</dbReference>
<gene>
    <name evidence="6" type="primary">waaF</name>
    <name evidence="6" type="ORF">PP769_12890</name>
</gene>
<accession>A0AA96G9G4</accession>
<keyword evidence="2" id="KW-0808">Transferase</keyword>
<comment type="catalytic activity">
    <reaction evidence="5">
        <text>an L-alpha-D-Hep-(1-&gt;5)-[alpha-Kdo-(2-&gt;4)]-alpha-Kdo-(2-&gt;6)-lipid A + ADP-L-glycero-beta-D-manno-heptose = an L-alpha-D-Hep-(1-&gt;3)-L-alpha-D-Hep-(1-&gt;5)-[alpha-Kdo-(2-&gt;4)]-alpha-Kdo-(2-&gt;6)-lipid A + ADP + H(+)</text>
        <dbReference type="Rhea" id="RHEA:74071"/>
        <dbReference type="ChEBI" id="CHEBI:15378"/>
        <dbReference type="ChEBI" id="CHEBI:61506"/>
        <dbReference type="ChEBI" id="CHEBI:193068"/>
        <dbReference type="ChEBI" id="CHEBI:193069"/>
        <dbReference type="ChEBI" id="CHEBI:456216"/>
        <dbReference type="EC" id="2.4.99.24"/>
    </reaction>
</comment>
<dbReference type="AlphaFoldDB" id="A0AA96G9G4"/>
<dbReference type="EC" id="2.4.99.24" evidence="4"/>
<evidence type="ECO:0000313" key="6">
    <source>
        <dbReference type="EMBL" id="WNM56872.1"/>
    </source>
</evidence>
<dbReference type="Proteomes" id="UP001302719">
    <property type="component" value="Chromosome"/>
</dbReference>
<dbReference type="CDD" id="cd03789">
    <property type="entry name" value="GT9_LPS_heptosyltransferase"/>
    <property type="match status" value="1"/>
</dbReference>
<dbReference type="GO" id="GO:0008713">
    <property type="term" value="F:ADP-heptose-lipopolysaccharide heptosyltransferase activity"/>
    <property type="evidence" value="ECO:0007669"/>
    <property type="project" value="UniProtKB-EC"/>
</dbReference>
<keyword evidence="7" id="KW-1185">Reference proteome</keyword>
<protein>
    <recommendedName>
        <fullName evidence="4">lipopolysaccharide heptosyltransferase II</fullName>
        <ecNumber evidence="4">2.4.99.24</ecNumber>
    </recommendedName>
</protein>
<dbReference type="PANTHER" id="PTHR30160:SF1">
    <property type="entry name" value="LIPOPOLYSACCHARIDE 1,2-N-ACETYLGLUCOSAMINETRANSFERASE-RELATED"/>
    <property type="match status" value="1"/>
</dbReference>
<evidence type="ECO:0000256" key="5">
    <source>
        <dbReference type="ARBA" id="ARBA00047503"/>
    </source>
</evidence>
<evidence type="ECO:0000256" key="2">
    <source>
        <dbReference type="ARBA" id="ARBA00022679"/>
    </source>
</evidence>
<organism evidence="6 7">
    <name type="scientific">Candidatus Nitrospira allomarina</name>
    <dbReference type="NCBI Taxonomy" id="3020900"/>
    <lineage>
        <taxon>Bacteria</taxon>
        <taxon>Pseudomonadati</taxon>
        <taxon>Nitrospirota</taxon>
        <taxon>Nitrospiria</taxon>
        <taxon>Nitrospirales</taxon>
        <taxon>Nitrospiraceae</taxon>
        <taxon>Nitrospira</taxon>
    </lineage>
</organism>
<dbReference type="InterPro" id="IPR011910">
    <property type="entry name" value="RfaF"/>
</dbReference>
<reference evidence="6 7" key="1">
    <citation type="submission" date="2023-01" db="EMBL/GenBank/DDBJ databases">
        <title>Cultivation and genomic characterization of new, ubiquitous marine nitrite-oxidizing bacteria from the Nitrospirales.</title>
        <authorList>
            <person name="Mueller A.J."/>
            <person name="Daebeler A."/>
            <person name="Herbold C.W."/>
            <person name="Kirkegaard R.H."/>
            <person name="Daims H."/>
        </authorList>
    </citation>
    <scope>NUCLEOTIDE SEQUENCE [LARGE SCALE GENOMIC DNA]</scope>
    <source>
        <strain evidence="6 7">VA</strain>
    </source>
</reference>
<dbReference type="NCBIfam" id="TIGR02195">
    <property type="entry name" value="heptsyl_trn_II"/>
    <property type="match status" value="1"/>
</dbReference>
<proteinExistence type="inferred from homology"/>
<keyword evidence="1" id="KW-0328">Glycosyltransferase</keyword>
<dbReference type="GO" id="GO:0005829">
    <property type="term" value="C:cytosol"/>
    <property type="evidence" value="ECO:0007669"/>
    <property type="project" value="TreeGrafter"/>
</dbReference>
<dbReference type="InterPro" id="IPR002201">
    <property type="entry name" value="Glyco_trans_9"/>
</dbReference>
<name>A0AA96G9G4_9BACT</name>
<evidence type="ECO:0000256" key="4">
    <source>
        <dbReference type="ARBA" id="ARBA00044042"/>
    </source>
</evidence>
<dbReference type="RefSeq" id="WP_312640731.1">
    <property type="nucleotide sequence ID" value="NZ_CP116967.1"/>
</dbReference>
<dbReference type="Pfam" id="PF01075">
    <property type="entry name" value="Glyco_transf_9"/>
    <property type="match status" value="1"/>
</dbReference>
<dbReference type="SUPFAM" id="SSF53756">
    <property type="entry name" value="UDP-Glycosyltransferase/glycogen phosphorylase"/>
    <property type="match status" value="1"/>
</dbReference>
<comment type="similarity">
    <text evidence="3">Belongs to the glycosyltransferase 9 family.</text>
</comment>
<evidence type="ECO:0000256" key="1">
    <source>
        <dbReference type="ARBA" id="ARBA00022676"/>
    </source>
</evidence>
<evidence type="ECO:0000256" key="3">
    <source>
        <dbReference type="ARBA" id="ARBA00043995"/>
    </source>
</evidence>
<dbReference type="Gene3D" id="3.40.50.2000">
    <property type="entry name" value="Glycogen Phosphorylase B"/>
    <property type="match status" value="2"/>
</dbReference>
<sequence>MKRLLLIKLRYIGDVVLSTPLLPVLHKRFPGASLTFLVNPGTESVLFGNPYLETIMVLPREGWGQQFECYQSLRQARFDGVVDLTDGDRSAFLTYWTGAGVRLGFNRENRWRGKLYTHVLPSAYGSMHMVDYHAQALSALGISDPVGNPEWYLRPEDHEQGDHLLASLKIGQAPLVLLHPPARYAKKAWPLERFAALADWLADQGAVVALIGHQSEMLIGQQIVNLSRSKPRNVMGQTGLRQLAAIMKRSALFIGNDGGPMHMAAAVGCPVLGLFGPSDPHVWGPRGGNVSVIYKGLDCEKCFHDACSRGEEGCMRQISVEEVCRIAGLYLE</sequence>
<dbReference type="InterPro" id="IPR051199">
    <property type="entry name" value="LPS_LOS_Heptosyltrfase"/>
</dbReference>
<dbReference type="KEGG" id="nall:PP769_12890"/>
<evidence type="ECO:0000313" key="7">
    <source>
        <dbReference type="Proteomes" id="UP001302719"/>
    </source>
</evidence>
<dbReference type="EMBL" id="CP116967">
    <property type="protein sequence ID" value="WNM56872.1"/>
    <property type="molecule type" value="Genomic_DNA"/>
</dbReference>